<evidence type="ECO:0000256" key="7">
    <source>
        <dbReference type="ARBA" id="ARBA00023310"/>
    </source>
</evidence>
<organism evidence="8 9">
    <name type="scientific">Symbiochloris irregularis</name>
    <dbReference type="NCBI Taxonomy" id="706552"/>
    <lineage>
        <taxon>Eukaryota</taxon>
        <taxon>Viridiplantae</taxon>
        <taxon>Chlorophyta</taxon>
        <taxon>core chlorophytes</taxon>
        <taxon>Trebouxiophyceae</taxon>
        <taxon>Trebouxiales</taxon>
        <taxon>Trebouxiaceae</taxon>
        <taxon>Symbiochloris</taxon>
    </lineage>
</organism>
<comment type="caution">
    <text evidence="8">The sequence shown here is derived from an EMBL/GenBank/DDBJ whole genome shotgun (WGS) entry which is preliminary data.</text>
</comment>
<comment type="subcellular location">
    <subcellularLocation>
        <location evidence="1">Membrane</location>
    </subcellularLocation>
</comment>
<evidence type="ECO:0008006" key="10">
    <source>
        <dbReference type="Google" id="ProtNLM"/>
    </source>
</evidence>
<keyword evidence="6" id="KW-0472">Membrane</keyword>
<sequence length="250" mass="27373">MLRTALQLTKQARRVQGLSPYLWAAESQSASPAALSALNTSFDACSCQRHYADVAEVEEVDDYVPLPTQVYGLAGKYAAALYTAGFKADLLDEIEDDLIDVWNTAADSENFRKFLKDPSIPKKEKAASLDAILKDLEIGDLTRNFFGVLAENNRLHEIVRITNAFETLLAADRGEVTATITTATALQPQDLDEIKSGLTSVLEEGDTLIVQQKVDPAIIGGVIIDVGDKHIDLSIQSRVKRIQQLIIETV</sequence>
<dbReference type="PRINTS" id="PR00125">
    <property type="entry name" value="ATPASEDELTA"/>
</dbReference>
<dbReference type="Gene3D" id="1.10.520.20">
    <property type="entry name" value="N-terminal domain of the delta subunit of the F1F0-ATP synthase"/>
    <property type="match status" value="1"/>
</dbReference>
<keyword evidence="4" id="KW-0375">Hydrogen ion transport</keyword>
<dbReference type="GO" id="GO:0016020">
    <property type="term" value="C:membrane"/>
    <property type="evidence" value="ECO:0007669"/>
    <property type="project" value="UniProtKB-SubCell"/>
</dbReference>
<proteinExistence type="inferred from homology"/>
<evidence type="ECO:0000256" key="3">
    <source>
        <dbReference type="ARBA" id="ARBA00022448"/>
    </source>
</evidence>
<reference evidence="8 9" key="1">
    <citation type="journal article" date="2024" name="Nat. Commun.">
        <title>Phylogenomics reveals the evolutionary origins of lichenization in chlorophyte algae.</title>
        <authorList>
            <person name="Puginier C."/>
            <person name="Libourel C."/>
            <person name="Otte J."/>
            <person name="Skaloud P."/>
            <person name="Haon M."/>
            <person name="Grisel S."/>
            <person name="Petersen M."/>
            <person name="Berrin J.G."/>
            <person name="Delaux P.M."/>
            <person name="Dal Grande F."/>
            <person name="Keller J."/>
        </authorList>
    </citation>
    <scope>NUCLEOTIDE SEQUENCE [LARGE SCALE GENOMIC DNA]</scope>
    <source>
        <strain evidence="8 9">SAG 2036</strain>
    </source>
</reference>
<evidence type="ECO:0000256" key="6">
    <source>
        <dbReference type="ARBA" id="ARBA00023136"/>
    </source>
</evidence>
<dbReference type="HAMAP" id="MF_01416">
    <property type="entry name" value="ATP_synth_delta_bact"/>
    <property type="match status" value="1"/>
</dbReference>
<dbReference type="Proteomes" id="UP001465755">
    <property type="component" value="Unassembled WGS sequence"/>
</dbReference>
<comment type="similarity">
    <text evidence="2">Belongs to the ATPase delta chain family.</text>
</comment>
<keyword evidence="7" id="KW-0066">ATP synthesis</keyword>
<dbReference type="Pfam" id="PF00213">
    <property type="entry name" value="OSCP"/>
    <property type="match status" value="1"/>
</dbReference>
<evidence type="ECO:0000256" key="4">
    <source>
        <dbReference type="ARBA" id="ARBA00022781"/>
    </source>
</evidence>
<keyword evidence="9" id="KW-1185">Reference proteome</keyword>
<evidence type="ECO:0000256" key="5">
    <source>
        <dbReference type="ARBA" id="ARBA00023065"/>
    </source>
</evidence>
<dbReference type="NCBIfam" id="TIGR01145">
    <property type="entry name" value="ATP_synt_delta"/>
    <property type="match status" value="1"/>
</dbReference>
<evidence type="ECO:0000313" key="9">
    <source>
        <dbReference type="Proteomes" id="UP001465755"/>
    </source>
</evidence>
<evidence type="ECO:0000256" key="2">
    <source>
        <dbReference type="ARBA" id="ARBA00007046"/>
    </source>
</evidence>
<dbReference type="AlphaFoldDB" id="A0AAW1NXA6"/>
<dbReference type="SUPFAM" id="SSF47928">
    <property type="entry name" value="N-terminal domain of the delta subunit of the F1F0-ATP synthase"/>
    <property type="match status" value="1"/>
</dbReference>
<name>A0AAW1NXA6_9CHLO</name>
<dbReference type="PANTHER" id="PTHR11910">
    <property type="entry name" value="ATP SYNTHASE DELTA CHAIN"/>
    <property type="match status" value="1"/>
</dbReference>
<keyword evidence="5" id="KW-0406">Ion transport</keyword>
<keyword evidence="3" id="KW-0813">Transport</keyword>
<protein>
    <recommendedName>
        <fullName evidence="10">ATP synthase subunit 5, mitochondrial</fullName>
    </recommendedName>
</protein>
<gene>
    <name evidence="8" type="ORF">WJX73_006159</name>
</gene>
<accession>A0AAW1NXA6</accession>
<dbReference type="GO" id="GO:0046933">
    <property type="term" value="F:proton-transporting ATP synthase activity, rotational mechanism"/>
    <property type="evidence" value="ECO:0007669"/>
    <property type="project" value="InterPro"/>
</dbReference>
<dbReference type="InterPro" id="IPR000711">
    <property type="entry name" value="ATPase_OSCP/dsu"/>
</dbReference>
<dbReference type="EMBL" id="JALJOQ010000078">
    <property type="protein sequence ID" value="KAK9800887.1"/>
    <property type="molecule type" value="Genomic_DNA"/>
</dbReference>
<dbReference type="InterPro" id="IPR026015">
    <property type="entry name" value="ATP_synth_OSCP/delta_N_sf"/>
</dbReference>
<evidence type="ECO:0000256" key="1">
    <source>
        <dbReference type="ARBA" id="ARBA00004370"/>
    </source>
</evidence>
<evidence type="ECO:0000313" key="8">
    <source>
        <dbReference type="EMBL" id="KAK9800887.1"/>
    </source>
</evidence>